<dbReference type="SUPFAM" id="SSF51246">
    <property type="entry name" value="Rudiment single hybrid motif"/>
    <property type="match status" value="1"/>
</dbReference>
<comment type="similarity">
    <text evidence="4 5">Belongs to the PurK/PurT family.</text>
</comment>
<evidence type="ECO:0000256" key="3">
    <source>
        <dbReference type="ARBA" id="ARBA00022840"/>
    </source>
</evidence>
<evidence type="ECO:0000256" key="6">
    <source>
        <dbReference type="SAM" id="Coils"/>
    </source>
</evidence>
<dbReference type="SUPFAM" id="SSF52440">
    <property type="entry name" value="PreATP-grasp domain"/>
    <property type="match status" value="1"/>
</dbReference>
<dbReference type="Pfam" id="PF22660">
    <property type="entry name" value="RS_preATP-grasp-like"/>
    <property type="match status" value="1"/>
</dbReference>
<dbReference type="InterPro" id="IPR005875">
    <property type="entry name" value="PurK"/>
</dbReference>
<dbReference type="Pfam" id="PF02222">
    <property type="entry name" value="ATP-grasp"/>
    <property type="match status" value="1"/>
</dbReference>
<dbReference type="GO" id="GO:0046872">
    <property type="term" value="F:metal ion binding"/>
    <property type="evidence" value="ECO:0007669"/>
    <property type="project" value="InterPro"/>
</dbReference>
<gene>
    <name evidence="4 5 8" type="primary">purK</name>
    <name evidence="8" type="ORF">GCM10010984_01110</name>
    <name evidence="9" type="ORF">SAMN05443634_107177</name>
</gene>
<keyword evidence="4 5" id="KW-0436">Ligase</keyword>
<dbReference type="Gene3D" id="3.30.1490.20">
    <property type="entry name" value="ATP-grasp fold, A domain"/>
    <property type="match status" value="1"/>
</dbReference>
<evidence type="ECO:0000313" key="10">
    <source>
        <dbReference type="Proteomes" id="UP000184120"/>
    </source>
</evidence>
<evidence type="ECO:0000256" key="1">
    <source>
        <dbReference type="ARBA" id="ARBA00022741"/>
    </source>
</evidence>
<dbReference type="InterPro" id="IPR040686">
    <property type="entry name" value="PurK_C"/>
</dbReference>
<dbReference type="EMBL" id="FRBH01000007">
    <property type="protein sequence ID" value="SHL25776.1"/>
    <property type="molecule type" value="Genomic_DNA"/>
</dbReference>
<dbReference type="NCBIfam" id="NF004679">
    <property type="entry name" value="PRK06019.1-5"/>
    <property type="match status" value="1"/>
</dbReference>
<dbReference type="EMBL" id="BMFL01000001">
    <property type="protein sequence ID" value="GGE87115.1"/>
    <property type="molecule type" value="Genomic_DNA"/>
</dbReference>
<dbReference type="Proteomes" id="UP000184120">
    <property type="component" value="Unassembled WGS sequence"/>
</dbReference>
<comment type="pathway">
    <text evidence="4 5">Purine metabolism; IMP biosynthesis via de novo pathway; 5-amino-1-(5-phospho-D-ribosyl)imidazole-4-carboxylate from 5-amino-1-(5-phospho-D-ribosyl)imidazole (N5-CAIR route): step 1/2.</text>
</comment>
<keyword evidence="2 4" id="KW-0658">Purine biosynthesis</keyword>
<feature type="binding site" evidence="4">
    <location>
        <begin position="258"/>
        <end position="259"/>
    </location>
    <ligand>
        <name>ATP</name>
        <dbReference type="ChEBI" id="CHEBI:30616"/>
    </ligand>
</feature>
<sequence length="376" mass="41834">MIKIGILGGGQLGYMFLQNALQYPCEISILDPAADAPCAPHAHHFVQGDFKDYDTVVEFGKNLDAIGIEIEHVNVEALRYLKSIGKKVVPDPEALAIIQDKGVQKAFYTSNNIPTAPYFELEDWEELKSKQDLSYPIFQKSKKDGYDGKGVQFLKSEADLEKMLQAPSIFETPADLNREIAVVTVADHLGNIVTYPTVEFIINEEYNLLDYLLIPSSLSKEITDRAEEIARDVVKALNSPGVFAVEMFLNKDNSIWVNETASRVHNSGHSTIEAAYSSQFDQMLRTLMELPLGSTKLFTTSAMVNLIGIEGETGTAEIKNIEKLLEIPGAFLHWYAKAITKPGRKMGHVTLVNDDLEKLKQNIKQVNTTVKVVAKK</sequence>
<feature type="binding site" evidence="4">
    <location>
        <position position="179"/>
    </location>
    <ligand>
        <name>ATP</name>
        <dbReference type="ChEBI" id="CHEBI:30616"/>
    </ligand>
</feature>
<evidence type="ECO:0000313" key="9">
    <source>
        <dbReference type="EMBL" id="SHL25776.1"/>
    </source>
</evidence>
<dbReference type="NCBIfam" id="TIGR01161">
    <property type="entry name" value="purK"/>
    <property type="match status" value="1"/>
</dbReference>
<dbReference type="AlphaFoldDB" id="A0A1M6Z5H7"/>
<reference evidence="10" key="2">
    <citation type="submission" date="2016-11" db="EMBL/GenBank/DDBJ databases">
        <authorList>
            <person name="Varghese N."/>
            <person name="Submissions S."/>
        </authorList>
    </citation>
    <scope>NUCLEOTIDE SEQUENCE [LARGE SCALE GENOMIC DNA]</scope>
    <source>
        <strain evidence="10">DSM 27989</strain>
    </source>
</reference>
<comment type="subunit">
    <text evidence="4 5">Homodimer.</text>
</comment>
<dbReference type="GO" id="GO:0005524">
    <property type="term" value="F:ATP binding"/>
    <property type="evidence" value="ECO:0007669"/>
    <property type="project" value="UniProtKB-UniRule"/>
</dbReference>
<dbReference type="InterPro" id="IPR016185">
    <property type="entry name" value="PreATP-grasp_dom_sf"/>
</dbReference>
<dbReference type="InterPro" id="IPR013815">
    <property type="entry name" value="ATP_grasp_subdomain_1"/>
</dbReference>
<dbReference type="InterPro" id="IPR011054">
    <property type="entry name" value="Rudment_hybrid_motif"/>
</dbReference>
<dbReference type="PANTHER" id="PTHR11609">
    <property type="entry name" value="PURINE BIOSYNTHESIS PROTEIN 6/7, PUR6/7"/>
    <property type="match status" value="1"/>
</dbReference>
<evidence type="ECO:0000256" key="5">
    <source>
        <dbReference type="RuleBase" id="RU361200"/>
    </source>
</evidence>
<dbReference type="GO" id="GO:0004638">
    <property type="term" value="F:phosphoribosylaminoimidazole carboxylase activity"/>
    <property type="evidence" value="ECO:0007669"/>
    <property type="project" value="InterPro"/>
</dbReference>
<comment type="function">
    <text evidence="5">Catalyzes the ATP-dependent conversion of 5-aminoimidazole ribonucleotide (AIR) and HCO(3)- to N5-carboxyaminoimidazole ribonucleotide (N5-CAIR).</text>
</comment>
<dbReference type="PROSITE" id="PS50975">
    <property type="entry name" value="ATP_GRASP"/>
    <property type="match status" value="1"/>
</dbReference>
<dbReference type="PANTHER" id="PTHR11609:SF5">
    <property type="entry name" value="PHOSPHORIBOSYLAMINOIMIDAZOLE CARBOXYLASE"/>
    <property type="match status" value="1"/>
</dbReference>
<evidence type="ECO:0000313" key="8">
    <source>
        <dbReference type="EMBL" id="GGE87115.1"/>
    </source>
</evidence>
<reference evidence="9" key="3">
    <citation type="submission" date="2016-11" db="EMBL/GenBank/DDBJ databases">
        <authorList>
            <person name="Jaros S."/>
            <person name="Januszkiewicz K."/>
            <person name="Wedrychowicz H."/>
        </authorList>
    </citation>
    <scope>NUCLEOTIDE SEQUENCE [LARGE SCALE GENOMIC DNA]</scope>
    <source>
        <strain evidence="9">DSM 27989</strain>
    </source>
</reference>
<dbReference type="Pfam" id="PF17769">
    <property type="entry name" value="PurK_C"/>
    <property type="match status" value="1"/>
</dbReference>
<keyword evidence="3 4" id="KW-0067">ATP-binding</keyword>
<proteinExistence type="inferred from homology"/>
<keyword evidence="6" id="KW-0175">Coiled coil</keyword>
<dbReference type="GO" id="GO:0006189">
    <property type="term" value="P:'de novo' IMP biosynthetic process"/>
    <property type="evidence" value="ECO:0007669"/>
    <property type="project" value="UniProtKB-UniRule"/>
</dbReference>
<dbReference type="GO" id="GO:0034028">
    <property type="term" value="F:5-(carboxyamino)imidazole ribonucleotide synthase activity"/>
    <property type="evidence" value="ECO:0007669"/>
    <property type="project" value="UniProtKB-UniRule"/>
</dbReference>
<evidence type="ECO:0000259" key="7">
    <source>
        <dbReference type="PROSITE" id="PS50975"/>
    </source>
</evidence>
<dbReference type="EC" id="6.3.4.18" evidence="4 5"/>
<evidence type="ECO:0000256" key="4">
    <source>
        <dbReference type="HAMAP-Rule" id="MF_01928"/>
    </source>
</evidence>
<dbReference type="Gene3D" id="3.40.50.20">
    <property type="match status" value="1"/>
</dbReference>
<dbReference type="RefSeq" id="WP_072932346.1">
    <property type="nucleotide sequence ID" value="NZ_BMFL01000001.1"/>
</dbReference>
<reference evidence="8" key="1">
    <citation type="journal article" date="2014" name="Int. J. Syst. Evol. Microbiol.">
        <title>Complete genome of a new Firmicutes species belonging to the dominant human colonic microbiota ('Ruminococcus bicirculans') reveals two chromosomes and a selective capacity to utilize plant glucans.</title>
        <authorList>
            <consortium name="NISC Comparative Sequencing Program"/>
            <person name="Wegmann U."/>
            <person name="Louis P."/>
            <person name="Goesmann A."/>
            <person name="Henrissat B."/>
            <person name="Duncan S.H."/>
            <person name="Flint H.J."/>
        </authorList>
    </citation>
    <scope>NUCLEOTIDE SEQUENCE</scope>
    <source>
        <strain evidence="8">CGMCC 1.12707</strain>
    </source>
</reference>
<name>A0A1M6Z5H7_9FLAO</name>
<comment type="catalytic activity">
    <reaction evidence="4 5">
        <text>5-amino-1-(5-phospho-beta-D-ribosyl)imidazole + hydrogencarbonate + ATP = 5-carboxyamino-1-(5-phospho-D-ribosyl)imidazole + ADP + phosphate + 2 H(+)</text>
        <dbReference type="Rhea" id="RHEA:19317"/>
        <dbReference type="ChEBI" id="CHEBI:15378"/>
        <dbReference type="ChEBI" id="CHEBI:17544"/>
        <dbReference type="ChEBI" id="CHEBI:30616"/>
        <dbReference type="ChEBI" id="CHEBI:43474"/>
        <dbReference type="ChEBI" id="CHEBI:58730"/>
        <dbReference type="ChEBI" id="CHEBI:137981"/>
        <dbReference type="ChEBI" id="CHEBI:456216"/>
        <dbReference type="EC" id="6.3.4.18"/>
    </reaction>
</comment>
<dbReference type="InterPro" id="IPR054350">
    <property type="entry name" value="PurT/PurK_preATP-grasp"/>
</dbReference>
<feature type="binding site" evidence="4">
    <location>
        <position position="101"/>
    </location>
    <ligand>
        <name>ATP</name>
        <dbReference type="ChEBI" id="CHEBI:30616"/>
    </ligand>
</feature>
<organism evidence="9 10">
    <name type="scientific">Chishuiella changwenlii</name>
    <dbReference type="NCBI Taxonomy" id="1434701"/>
    <lineage>
        <taxon>Bacteria</taxon>
        <taxon>Pseudomonadati</taxon>
        <taxon>Bacteroidota</taxon>
        <taxon>Flavobacteriia</taxon>
        <taxon>Flavobacteriales</taxon>
        <taxon>Weeksellaceae</taxon>
        <taxon>Chishuiella</taxon>
    </lineage>
</organism>
<comment type="function">
    <text evidence="4">Catalyzes the ATP-dependent conversion of 5-aminoimidazole ribonucleotide (AIR) and HCO(3)(-) to N5-carboxyaminoimidazole ribonucleotide (N5-CAIR).</text>
</comment>
<accession>A0A1M6Z5H7</accession>
<feature type="binding site" evidence="4">
    <location>
        <position position="140"/>
    </location>
    <ligand>
        <name>ATP</name>
        <dbReference type="ChEBI" id="CHEBI:30616"/>
    </ligand>
</feature>
<dbReference type="STRING" id="1434701.SAMN05443634_107177"/>
<feature type="domain" description="ATP-grasp" evidence="7">
    <location>
        <begin position="105"/>
        <end position="289"/>
    </location>
</feature>
<reference evidence="8" key="5">
    <citation type="submission" date="2024-05" db="EMBL/GenBank/DDBJ databases">
        <authorList>
            <person name="Sun Q."/>
            <person name="Zhou Y."/>
        </authorList>
    </citation>
    <scope>NUCLEOTIDE SEQUENCE</scope>
    <source>
        <strain evidence="8">CGMCC 1.12707</strain>
    </source>
</reference>
<evidence type="ECO:0000256" key="2">
    <source>
        <dbReference type="ARBA" id="ARBA00022755"/>
    </source>
</evidence>
<protein>
    <recommendedName>
        <fullName evidence="4 5">N5-carboxyaminoimidazole ribonucleotide synthase</fullName>
        <shortName evidence="4 5">N5-CAIR synthase</shortName>
        <ecNumber evidence="4 5">6.3.4.18</ecNumber>
    </recommendedName>
    <alternativeName>
        <fullName evidence="4 5">5-(carboxyamino)imidazole ribonucleotide synthetase</fullName>
    </alternativeName>
</protein>
<dbReference type="InterPro" id="IPR003135">
    <property type="entry name" value="ATP-grasp_carboxylate-amine"/>
</dbReference>
<dbReference type="HAMAP" id="MF_01928">
    <property type="entry name" value="PurK"/>
    <property type="match status" value="1"/>
</dbReference>
<dbReference type="OrthoDB" id="9804625at2"/>
<dbReference type="Gene3D" id="3.30.470.20">
    <property type="entry name" value="ATP-grasp fold, B domain"/>
    <property type="match status" value="1"/>
</dbReference>
<dbReference type="SUPFAM" id="SSF56059">
    <property type="entry name" value="Glutathione synthetase ATP-binding domain-like"/>
    <property type="match status" value="1"/>
</dbReference>
<keyword evidence="11" id="KW-1185">Reference proteome</keyword>
<reference evidence="11" key="4">
    <citation type="journal article" date="2019" name="Int. J. Syst. Evol. Microbiol.">
        <title>The Global Catalogue of Microorganisms (GCM) 10K type strain sequencing project: providing services to taxonomists for standard genome sequencing and annotation.</title>
        <authorList>
            <consortium name="The Broad Institute Genomics Platform"/>
            <consortium name="The Broad Institute Genome Sequencing Center for Infectious Disease"/>
            <person name="Wu L."/>
            <person name="Ma J."/>
        </authorList>
    </citation>
    <scope>NUCLEOTIDE SEQUENCE [LARGE SCALE GENOMIC DNA]</scope>
    <source>
        <strain evidence="11">CGMCC 1.12707</strain>
    </source>
</reference>
<dbReference type="UniPathway" id="UPA00074">
    <property type="reaction ID" value="UER00942"/>
</dbReference>
<evidence type="ECO:0000313" key="11">
    <source>
        <dbReference type="Proteomes" id="UP000650994"/>
    </source>
</evidence>
<feature type="coiled-coil region" evidence="6">
    <location>
        <begin position="349"/>
        <end position="376"/>
    </location>
</feature>
<keyword evidence="1 4" id="KW-0547">Nucleotide-binding</keyword>
<dbReference type="InterPro" id="IPR011761">
    <property type="entry name" value="ATP-grasp"/>
</dbReference>
<dbReference type="Proteomes" id="UP000650994">
    <property type="component" value="Unassembled WGS sequence"/>
</dbReference>
<comment type="caution">
    <text evidence="4">Lacks conserved residue(s) required for the propagation of feature annotation.</text>
</comment>